<evidence type="ECO:0000313" key="1">
    <source>
        <dbReference type="EMBL" id="TGY97070.1"/>
    </source>
</evidence>
<keyword evidence="2" id="KW-1185">Reference proteome</keyword>
<organism evidence="1 2">
    <name type="scientific">Petralouisia muris</name>
    <dbReference type="NCBI Taxonomy" id="3032872"/>
    <lineage>
        <taxon>Bacteria</taxon>
        <taxon>Bacillati</taxon>
        <taxon>Bacillota</taxon>
        <taxon>Clostridia</taxon>
        <taxon>Lachnospirales</taxon>
        <taxon>Lachnospiraceae</taxon>
        <taxon>Petralouisia</taxon>
    </lineage>
</organism>
<proteinExistence type="predicted"/>
<reference evidence="1" key="1">
    <citation type="submission" date="2019-04" db="EMBL/GenBank/DDBJ databases">
        <title>Microbes associate with the intestines of laboratory mice.</title>
        <authorList>
            <person name="Navarre W."/>
            <person name="Wong E."/>
            <person name="Huang K."/>
            <person name="Tropini C."/>
            <person name="Ng K."/>
            <person name="Yu B."/>
        </authorList>
    </citation>
    <scope>NUCLEOTIDE SEQUENCE</scope>
    <source>
        <strain evidence="1">NM01_1-7b</strain>
    </source>
</reference>
<gene>
    <name evidence="1" type="ORF">E5329_06320</name>
</gene>
<dbReference type="EMBL" id="SRYA01000010">
    <property type="protein sequence ID" value="TGY97070.1"/>
    <property type="molecule type" value="Genomic_DNA"/>
</dbReference>
<name>A0AC61RZ36_9FIRM</name>
<protein>
    <submittedName>
        <fullName evidence="1">Cyclic nucleotide-binding domain-containing protein</fullName>
    </submittedName>
</protein>
<sequence>METVKVSKGRHFLKKGDRLKGLFVILQGNVRVISENDEFRMNAGSIVGLAESLSDSYVCDYVAETDCMLYAFPYRTVDDYKRIFTEEEKYVAVFAMGAVHQADMMIRRYDTFYKKAREFYRFLAESFGEYQKLCGELGMPQKQLARLNSLAPADIEEPIQPWVCAYYERMSALPLQALDQQLARDYVLGTGAVSNAVCWMKKSMELVGVIKAYLREHKDLLLSGTSENLFRMYFELAKKAAFTGADISAVQQKIAELMEFARKIGFYPEQMINSNLAEYENYDFTRTVQAENGGQEEEIAEPYEEEIDYLSQILEYSEYQEEKAKSFRSSLQEYKNLPDILATTDDVRRLRRKITDDFYAIYELCFFHSLKGGYMPTSVKMFLNFGFMDEEMAGKENTRSLFEAAGRIRRCKAANVYTIYDWLLSVYRGENEPSRNEFDMDYTGYLNEQKKTGKITAAQVPILAKDNQEKLKFELQNMFVSTNRATYGKISTFCPILYKDDIIGSVEHMLITAEKANEALDEIRKIDFSLFYREVGFSDPEHEVNMEMIQKEVIPYIILMPNAGSKAMMWQETAGIKKDTQARFIFPILTVTDVGELMVEVCGRFRWEMCRKIQGVRWNDITEASLTSEYNDYIQYYRKNHDLSADAKEKVKNALYKSKNNYREVFVKDYQSWIRYESKGSFRLNKVSRDIIFRYCPFNKAIRTELKVNPMYREMFEKYEILKDRKARHMLLWYDRYQKKGGTITEELQANKDFYDL</sequence>
<accession>A0AC61RZ36</accession>
<dbReference type="Proteomes" id="UP000304953">
    <property type="component" value="Unassembled WGS sequence"/>
</dbReference>
<evidence type="ECO:0000313" key="2">
    <source>
        <dbReference type="Proteomes" id="UP000304953"/>
    </source>
</evidence>
<comment type="caution">
    <text evidence="1">The sequence shown here is derived from an EMBL/GenBank/DDBJ whole genome shotgun (WGS) entry which is preliminary data.</text>
</comment>